<keyword evidence="4" id="KW-0472">Membrane</keyword>
<dbReference type="AlphaFoldDB" id="A0A3Q3L1I4"/>
<evidence type="ECO:0008006" key="7">
    <source>
        <dbReference type="Google" id="ProtNLM"/>
    </source>
</evidence>
<comment type="subcellular location">
    <subcellularLocation>
        <location evidence="1">Secreted</location>
    </subcellularLocation>
</comment>
<keyword evidence="4" id="KW-0812">Transmembrane</keyword>
<reference evidence="5" key="1">
    <citation type="submission" date="2025-08" db="UniProtKB">
        <authorList>
            <consortium name="Ensembl"/>
        </authorList>
    </citation>
    <scope>IDENTIFICATION</scope>
</reference>
<name>A0A3Q3L1I4_9TELE</name>
<protein>
    <recommendedName>
        <fullName evidence="7">TGF-beta propeptide domain-containing protein</fullName>
    </recommendedName>
</protein>
<dbReference type="PANTHER" id="PTHR11848">
    <property type="entry name" value="TGF-BETA FAMILY"/>
    <property type="match status" value="1"/>
</dbReference>
<accession>A0A3Q3L1I4</accession>
<sequence length="239" mass="26711">MDTSYSRMVKGVCLEVLDVVLVSLLLCSVTGLLLMDRHRDAEDDQELNKAILEMLHINRVSASHQAKAHPYMKRVYQQLVSLDPQDFERSDGTMVQSFHSVAGPDQAPTGWIWFNVSSLKPSMLRAELVMFRKTLHPRPLSVTVTLHSVTASQGALQESPALEERQLNLDQRPSSGYDVFDVSAVLAVKLEAVGFQLRYTDESGSLVLHEALTQSLYCLNRGSLSEPLLVLYQAHPLHI</sequence>
<evidence type="ECO:0000256" key="4">
    <source>
        <dbReference type="SAM" id="Phobius"/>
    </source>
</evidence>
<dbReference type="InParanoid" id="A0A3Q3L1I4"/>
<reference evidence="5" key="2">
    <citation type="submission" date="2025-09" db="UniProtKB">
        <authorList>
            <consortium name="Ensembl"/>
        </authorList>
    </citation>
    <scope>IDENTIFICATION</scope>
</reference>
<keyword evidence="4" id="KW-1133">Transmembrane helix</keyword>
<evidence type="ECO:0000313" key="5">
    <source>
        <dbReference type="Ensembl" id="ENSMAMP00000003619.2"/>
    </source>
</evidence>
<keyword evidence="6" id="KW-1185">Reference proteome</keyword>
<evidence type="ECO:0000256" key="1">
    <source>
        <dbReference type="ARBA" id="ARBA00004613"/>
    </source>
</evidence>
<organism evidence="5 6">
    <name type="scientific">Mastacembelus armatus</name>
    <name type="common">zig-zag eel</name>
    <dbReference type="NCBI Taxonomy" id="205130"/>
    <lineage>
        <taxon>Eukaryota</taxon>
        <taxon>Metazoa</taxon>
        <taxon>Chordata</taxon>
        <taxon>Craniata</taxon>
        <taxon>Vertebrata</taxon>
        <taxon>Euteleostomi</taxon>
        <taxon>Actinopterygii</taxon>
        <taxon>Neopterygii</taxon>
        <taxon>Teleostei</taxon>
        <taxon>Neoteleostei</taxon>
        <taxon>Acanthomorphata</taxon>
        <taxon>Anabantaria</taxon>
        <taxon>Synbranchiformes</taxon>
        <taxon>Mastacembelidae</taxon>
        <taxon>Mastacembelus</taxon>
    </lineage>
</organism>
<comment type="similarity">
    <text evidence="2">Belongs to the TGF-beta family.</text>
</comment>
<dbReference type="GO" id="GO:0005125">
    <property type="term" value="F:cytokine activity"/>
    <property type="evidence" value="ECO:0007669"/>
    <property type="project" value="TreeGrafter"/>
</dbReference>
<feature type="transmembrane region" description="Helical" evidence="4">
    <location>
        <begin position="12"/>
        <end position="35"/>
    </location>
</feature>
<dbReference type="PANTHER" id="PTHR11848:SF243">
    <property type="entry name" value="GROWTH_DIFFERENTIATION FACTOR 6-A-LIKE"/>
    <property type="match status" value="1"/>
</dbReference>
<evidence type="ECO:0000256" key="2">
    <source>
        <dbReference type="ARBA" id="ARBA00006656"/>
    </source>
</evidence>
<dbReference type="GO" id="GO:0005615">
    <property type="term" value="C:extracellular space"/>
    <property type="evidence" value="ECO:0007669"/>
    <property type="project" value="TreeGrafter"/>
</dbReference>
<dbReference type="Ensembl" id="ENSMAMT00000003704.2">
    <property type="protein sequence ID" value="ENSMAMP00000003619.2"/>
    <property type="gene ID" value="ENSMAMG00000002471.2"/>
</dbReference>
<dbReference type="InterPro" id="IPR015615">
    <property type="entry name" value="TGF-beta-rel"/>
</dbReference>
<dbReference type="Proteomes" id="UP000261640">
    <property type="component" value="Unplaced"/>
</dbReference>
<proteinExistence type="inferred from homology"/>
<dbReference type="STRING" id="205130.ENSMAMP00000003619"/>
<keyword evidence="3" id="KW-0964">Secreted</keyword>
<evidence type="ECO:0000256" key="3">
    <source>
        <dbReference type="ARBA" id="ARBA00022525"/>
    </source>
</evidence>
<evidence type="ECO:0000313" key="6">
    <source>
        <dbReference type="Proteomes" id="UP000261640"/>
    </source>
</evidence>
<dbReference type="GeneTree" id="ENSGT00990000203893"/>
<dbReference type="FunCoup" id="A0A3Q3L1I4">
    <property type="interactions" value="7"/>
</dbReference>